<sequence length="39" mass="3968">MKYYVPVRAAPAVSVANGGHEIQAESKVTQQAAPAGSSP</sequence>
<dbReference type="EMBL" id="CP002869">
    <property type="protein sequence ID" value="AEI45409.1"/>
    <property type="molecule type" value="Genomic_DNA"/>
</dbReference>
<proteinExistence type="predicted"/>
<organism evidence="1 2">
    <name type="scientific">Paenibacillus mucilaginosus (strain KNP414)</name>
    <dbReference type="NCBI Taxonomy" id="1036673"/>
    <lineage>
        <taxon>Bacteria</taxon>
        <taxon>Bacillati</taxon>
        <taxon>Bacillota</taxon>
        <taxon>Bacilli</taxon>
        <taxon>Bacillales</taxon>
        <taxon>Paenibacillaceae</taxon>
        <taxon>Paenibacillus</taxon>
    </lineage>
</organism>
<name>F8FGN2_PAEMK</name>
<evidence type="ECO:0000313" key="1">
    <source>
        <dbReference type="EMBL" id="AEI45409.1"/>
    </source>
</evidence>
<gene>
    <name evidence="1" type="ordered locus">KNP414_06891</name>
</gene>
<evidence type="ECO:0000313" key="2">
    <source>
        <dbReference type="Proteomes" id="UP000006620"/>
    </source>
</evidence>
<dbReference type="HOGENOM" id="CLU_3313857_0_0_9"/>
<dbReference type="AlphaFoldDB" id="F8FGN2"/>
<dbReference type="KEGG" id="pms:KNP414_06891"/>
<dbReference type="PATRIC" id="fig|1036673.3.peg.6431"/>
<reference evidence="2" key="1">
    <citation type="submission" date="2011-06" db="EMBL/GenBank/DDBJ databases">
        <title>Complete genome sequence of Paenibacillus mucilaginosus KNP414.</title>
        <authorList>
            <person name="Wang J."/>
            <person name="Hu S."/>
            <person name="Hu X."/>
            <person name="Zhang B."/>
            <person name="Dong D."/>
            <person name="Zhang S."/>
            <person name="Zhao K."/>
            <person name="Wu D."/>
        </authorList>
    </citation>
    <scope>NUCLEOTIDE SEQUENCE [LARGE SCALE GENOMIC DNA]</scope>
    <source>
        <strain evidence="2">KNP414</strain>
    </source>
</reference>
<dbReference type="Proteomes" id="UP000006620">
    <property type="component" value="Chromosome"/>
</dbReference>
<reference evidence="1 2" key="2">
    <citation type="journal article" date="2013" name="Genome Announc.">
        <title>Genome Sequence of Growth-Improving Paenibacillus mucilaginosus Strain KNP414.</title>
        <authorList>
            <person name="Lu J.J."/>
            <person name="Wang J.F."/>
            <person name="Hu X.F."/>
        </authorList>
    </citation>
    <scope>NUCLEOTIDE SEQUENCE [LARGE SCALE GENOMIC DNA]</scope>
    <source>
        <strain evidence="1 2">KNP414</strain>
    </source>
</reference>
<accession>F8FGN2</accession>
<protein>
    <submittedName>
        <fullName evidence="1">Uncharacterized protein</fullName>
    </submittedName>
</protein>